<reference evidence="2 3" key="1">
    <citation type="journal article" date="2015" name="Nat. Commun.">
        <title>Outbred genome sequencing and CRISPR/Cas9 gene editing in butterflies.</title>
        <authorList>
            <person name="Li X."/>
            <person name="Fan D."/>
            <person name="Zhang W."/>
            <person name="Liu G."/>
            <person name="Zhang L."/>
            <person name="Zhao L."/>
            <person name="Fang X."/>
            <person name="Chen L."/>
            <person name="Dong Y."/>
            <person name="Chen Y."/>
            <person name="Ding Y."/>
            <person name="Zhao R."/>
            <person name="Feng M."/>
            <person name="Zhu Y."/>
            <person name="Feng Y."/>
            <person name="Jiang X."/>
            <person name="Zhu D."/>
            <person name="Xiang H."/>
            <person name="Feng X."/>
            <person name="Li S."/>
            <person name="Wang J."/>
            <person name="Zhang G."/>
            <person name="Kronforst M.R."/>
            <person name="Wang W."/>
        </authorList>
    </citation>
    <scope>NUCLEOTIDE SEQUENCE [LARGE SCALE GENOMIC DNA]</scope>
    <source>
        <strain evidence="2">Ya'a_city_454_Pm</strain>
        <tissue evidence="2">Whole body</tissue>
    </source>
</reference>
<evidence type="ECO:0000313" key="2">
    <source>
        <dbReference type="EMBL" id="KPJ17286.1"/>
    </source>
</evidence>
<keyword evidence="3" id="KW-1185">Reference proteome</keyword>
<sequence>MPSHVNVYTYGRCAVGVAVRWAQRWGCKAQSAIDAAYALTWQGLELHAIGISTERGERADCRVGSAPLPTSVHDATQPEHHCPQVTLHQHNSAQLTRCLNNILSVLWCVSQSIQVKQQQAPEAAAAAADVTGASAGPRPARYPAHPAPLAL</sequence>
<gene>
    <name evidence="2" type="ORF">RR48_08777</name>
</gene>
<dbReference type="Proteomes" id="UP000053240">
    <property type="component" value="Unassembled WGS sequence"/>
</dbReference>
<proteinExistence type="predicted"/>
<accession>A0A194RMR2</accession>
<organism evidence="2 3">
    <name type="scientific">Papilio machaon</name>
    <name type="common">Old World swallowtail butterfly</name>
    <dbReference type="NCBI Taxonomy" id="76193"/>
    <lineage>
        <taxon>Eukaryota</taxon>
        <taxon>Metazoa</taxon>
        <taxon>Ecdysozoa</taxon>
        <taxon>Arthropoda</taxon>
        <taxon>Hexapoda</taxon>
        <taxon>Insecta</taxon>
        <taxon>Pterygota</taxon>
        <taxon>Neoptera</taxon>
        <taxon>Endopterygota</taxon>
        <taxon>Lepidoptera</taxon>
        <taxon>Glossata</taxon>
        <taxon>Ditrysia</taxon>
        <taxon>Papilionoidea</taxon>
        <taxon>Papilionidae</taxon>
        <taxon>Papilioninae</taxon>
        <taxon>Papilio</taxon>
    </lineage>
</organism>
<evidence type="ECO:0000256" key="1">
    <source>
        <dbReference type="SAM" id="MobiDB-lite"/>
    </source>
</evidence>
<dbReference type="EMBL" id="KQ460154">
    <property type="protein sequence ID" value="KPJ17286.1"/>
    <property type="molecule type" value="Genomic_DNA"/>
</dbReference>
<evidence type="ECO:0000313" key="3">
    <source>
        <dbReference type="Proteomes" id="UP000053240"/>
    </source>
</evidence>
<name>A0A194RMR2_PAPMA</name>
<dbReference type="AlphaFoldDB" id="A0A194RMR2"/>
<feature type="region of interest" description="Disordered" evidence="1">
    <location>
        <begin position="131"/>
        <end position="151"/>
    </location>
</feature>
<protein>
    <submittedName>
        <fullName evidence="2">Uncharacterized protein</fullName>
    </submittedName>
</protein>
<dbReference type="InParanoid" id="A0A194RMR2"/>